<dbReference type="CDD" id="cd20404">
    <property type="entry name" value="Tudor_Agenet_AtEML-like"/>
    <property type="match status" value="1"/>
</dbReference>
<dbReference type="AlphaFoldDB" id="A0AA38ZZM1"/>
<accession>A0AA38ZZM1</accession>
<evidence type="ECO:0000313" key="4">
    <source>
        <dbReference type="EMBL" id="KAJ9698014.1"/>
    </source>
</evidence>
<protein>
    <recommendedName>
        <fullName evidence="3">PTM/DIR17-like Tudor domain-containing protein</fullName>
    </recommendedName>
</protein>
<dbReference type="Proteomes" id="UP001168098">
    <property type="component" value="Unassembled WGS sequence"/>
</dbReference>
<evidence type="ECO:0000256" key="2">
    <source>
        <dbReference type="SAM" id="Phobius"/>
    </source>
</evidence>
<feature type="compositionally biased region" description="Gly residues" evidence="1">
    <location>
        <begin position="71"/>
        <end position="83"/>
    </location>
</feature>
<dbReference type="InterPro" id="IPR047365">
    <property type="entry name" value="Tudor_AtPTM-like"/>
</dbReference>
<dbReference type="Gene3D" id="2.30.30.140">
    <property type="match status" value="1"/>
</dbReference>
<sequence length="539" mass="59522">MRMEPKVLVGKHSNKRARSATRRGIGGKPKNDVTANDDVKELDTKAELGRKVAVGGGKSKGERSAAKKGKLGGGDEILKGGGNIPSEENFKTPMKRKRGADGEIVQAFLSSTERSSSRLRPRKDVPTFRKVELAENDSERIVGKRVKIYWSGSRRWFVGRVKAFDHDKRCHTIHYEDGEKEDLDLRQERFELEVFPGDGFNLIVESKSEKKVKAWDGVKDSAEKNKESSKKAMSGKKVKVKVGNAKPMKSPVKSKKKRTARATKMNMSLLNRKEETKEANLTESVEVDVEHDEVKTDTLHSEIITEKSAEVNYLENDKADSPVKNASGKHGEISVQATKPNFNSEKGKSCLDDGKISGEAGDDGEKQTETEKKMEFKDAMTKECSDTQDVKGNMVDLAMDVEVSVHPEEVEEKVISGEADVDGLGGVNTEKSADDIQGTCDVAVDLQVSQSKEVSGSAGDMPNDESNVDAEIPKPQSTENDPKFKESECFFHFPLKNYICVQLYLLLNCMLGLGVLWCTNGSFCTLFCFLGSLSISVFF</sequence>
<dbReference type="Pfam" id="PF21743">
    <property type="entry name" value="PTM_DIR17_Tudor"/>
    <property type="match status" value="1"/>
</dbReference>
<feature type="domain" description="PTM/DIR17-like Tudor" evidence="3">
    <location>
        <begin position="143"/>
        <end position="186"/>
    </location>
</feature>
<feature type="region of interest" description="Disordered" evidence="1">
    <location>
        <begin position="219"/>
        <end position="238"/>
    </location>
</feature>
<keyword evidence="5" id="KW-1185">Reference proteome</keyword>
<evidence type="ECO:0000259" key="3">
    <source>
        <dbReference type="Pfam" id="PF21743"/>
    </source>
</evidence>
<dbReference type="EMBL" id="JARBHA010000006">
    <property type="protein sequence ID" value="KAJ9698014.1"/>
    <property type="molecule type" value="Genomic_DNA"/>
</dbReference>
<name>A0AA38ZZM1_VITRO</name>
<evidence type="ECO:0000313" key="5">
    <source>
        <dbReference type="Proteomes" id="UP001168098"/>
    </source>
</evidence>
<evidence type="ECO:0000256" key="1">
    <source>
        <dbReference type="SAM" id="MobiDB-lite"/>
    </source>
</evidence>
<feature type="compositionally biased region" description="Polar residues" evidence="1">
    <location>
        <begin position="335"/>
        <end position="344"/>
    </location>
</feature>
<organism evidence="4 5">
    <name type="scientific">Vitis rotundifolia</name>
    <name type="common">Muscadine grape</name>
    <dbReference type="NCBI Taxonomy" id="103349"/>
    <lineage>
        <taxon>Eukaryota</taxon>
        <taxon>Viridiplantae</taxon>
        <taxon>Streptophyta</taxon>
        <taxon>Embryophyta</taxon>
        <taxon>Tracheophyta</taxon>
        <taxon>Spermatophyta</taxon>
        <taxon>Magnoliopsida</taxon>
        <taxon>eudicotyledons</taxon>
        <taxon>Gunneridae</taxon>
        <taxon>Pentapetalae</taxon>
        <taxon>rosids</taxon>
        <taxon>Vitales</taxon>
        <taxon>Vitaceae</taxon>
        <taxon>Viteae</taxon>
        <taxon>Vitis</taxon>
    </lineage>
</organism>
<feature type="region of interest" description="Disordered" evidence="1">
    <location>
        <begin position="53"/>
        <end position="99"/>
    </location>
</feature>
<feature type="compositionally biased region" description="Basic and acidic residues" evidence="1">
    <location>
        <begin position="219"/>
        <end position="230"/>
    </location>
</feature>
<keyword evidence="2" id="KW-0472">Membrane</keyword>
<keyword evidence="2" id="KW-0812">Transmembrane</keyword>
<reference evidence="4 5" key="1">
    <citation type="journal article" date="2023" name="BMC Biotechnol.">
        <title>Vitis rotundifolia cv Carlos genome sequencing.</title>
        <authorList>
            <person name="Huff M."/>
            <person name="Hulse-Kemp A."/>
            <person name="Scheffler B."/>
            <person name="Youngblood R."/>
            <person name="Simpson S."/>
            <person name="Babiker E."/>
            <person name="Staton M."/>
        </authorList>
    </citation>
    <scope>NUCLEOTIDE SEQUENCE [LARGE SCALE GENOMIC DNA]</scope>
    <source>
        <tissue evidence="4">Leaf</tissue>
    </source>
</reference>
<proteinExistence type="predicted"/>
<comment type="caution">
    <text evidence="4">The sequence shown here is derived from an EMBL/GenBank/DDBJ whole genome shotgun (WGS) entry which is preliminary data.</text>
</comment>
<feature type="region of interest" description="Disordered" evidence="1">
    <location>
        <begin position="1"/>
        <end position="36"/>
    </location>
</feature>
<feature type="compositionally biased region" description="Basic and acidic residues" evidence="1">
    <location>
        <begin position="345"/>
        <end position="356"/>
    </location>
</feature>
<feature type="region of interest" description="Disordered" evidence="1">
    <location>
        <begin position="315"/>
        <end position="387"/>
    </location>
</feature>
<gene>
    <name evidence="4" type="ORF">PVL29_007224</name>
</gene>
<feature type="transmembrane region" description="Helical" evidence="2">
    <location>
        <begin position="503"/>
        <end position="530"/>
    </location>
</feature>
<feature type="region of interest" description="Disordered" evidence="1">
    <location>
        <begin position="453"/>
        <end position="480"/>
    </location>
</feature>
<keyword evidence="2" id="KW-1133">Transmembrane helix</keyword>
<feature type="compositionally biased region" description="Basic and acidic residues" evidence="1">
    <location>
        <begin position="363"/>
        <end position="387"/>
    </location>
</feature>
<feature type="compositionally biased region" description="Basic residues" evidence="1">
    <location>
        <begin position="12"/>
        <end position="21"/>
    </location>
</feature>